<keyword evidence="2 6" id="KW-0812">Transmembrane</keyword>
<reference evidence="8 10" key="2">
    <citation type="journal article" date="2019" name="Nat. Med.">
        <title>A library of human gut bacterial isolates paired with longitudinal multiomics data enables mechanistic microbiome research.</title>
        <authorList>
            <person name="Poyet M."/>
            <person name="Groussin M."/>
            <person name="Gibbons S.M."/>
            <person name="Avila-Pacheco J."/>
            <person name="Jiang X."/>
            <person name="Kearney S.M."/>
            <person name="Perrotta A.R."/>
            <person name="Berdy B."/>
            <person name="Zhao S."/>
            <person name="Lieberman T.D."/>
            <person name="Swanson P.K."/>
            <person name="Smith M."/>
            <person name="Roesemann S."/>
            <person name="Alexander J.E."/>
            <person name="Rich S.A."/>
            <person name="Livny J."/>
            <person name="Vlamakis H."/>
            <person name="Clish C."/>
            <person name="Bullock K."/>
            <person name="Deik A."/>
            <person name="Scott J."/>
            <person name="Pierce K.A."/>
            <person name="Xavier R.J."/>
            <person name="Alm E.J."/>
        </authorList>
    </citation>
    <scope>NUCLEOTIDE SEQUENCE [LARGE SCALE GENOMIC DNA]</scope>
    <source>
        <strain evidence="8 10">BIOML-A3</strain>
    </source>
</reference>
<feature type="transmembrane region" description="Helical" evidence="6">
    <location>
        <begin position="178"/>
        <end position="198"/>
    </location>
</feature>
<evidence type="ECO:0000313" key="10">
    <source>
        <dbReference type="Proteomes" id="UP000431304"/>
    </source>
</evidence>
<dbReference type="EMBL" id="WKRA01000007">
    <property type="protein sequence ID" value="MSD15703.1"/>
    <property type="molecule type" value="Genomic_DNA"/>
</dbReference>
<evidence type="ECO:0000256" key="1">
    <source>
        <dbReference type="ARBA" id="ARBA00004141"/>
    </source>
</evidence>
<dbReference type="RefSeq" id="WP_021740164.1">
    <property type="nucleotide sequence ID" value="NZ_CABKSU010000100.1"/>
</dbReference>
<dbReference type="Proteomes" id="UP000431304">
    <property type="component" value="Unassembled WGS sequence"/>
</dbReference>
<gene>
    <name evidence="7" type="primary">ftsW_3</name>
    <name evidence="7" type="ORF">ERS852448_02707</name>
    <name evidence="8" type="ORF">GKE72_06370</name>
</gene>
<feature type="transmembrane region" description="Helical" evidence="6">
    <location>
        <begin position="12"/>
        <end position="29"/>
    </location>
</feature>
<dbReference type="GO" id="GO:0051301">
    <property type="term" value="P:cell division"/>
    <property type="evidence" value="ECO:0007669"/>
    <property type="project" value="UniProtKB-KW"/>
</dbReference>
<proteinExistence type="predicted"/>
<evidence type="ECO:0000256" key="5">
    <source>
        <dbReference type="ARBA" id="ARBA00023136"/>
    </source>
</evidence>
<dbReference type="InterPro" id="IPR001182">
    <property type="entry name" value="FtsW/RodA"/>
</dbReference>
<dbReference type="PANTHER" id="PTHR30474">
    <property type="entry name" value="CELL CYCLE PROTEIN"/>
    <property type="match status" value="1"/>
</dbReference>
<reference evidence="7 9" key="1">
    <citation type="submission" date="2015-09" db="EMBL/GenBank/DDBJ databases">
        <authorList>
            <consortium name="Pathogen Informatics"/>
        </authorList>
    </citation>
    <scope>NUCLEOTIDE SEQUENCE [LARGE SCALE GENOMIC DNA]</scope>
    <source>
        <strain evidence="7 9">2789STDY5608891</strain>
    </source>
</reference>
<feature type="transmembrane region" description="Helical" evidence="6">
    <location>
        <begin position="69"/>
        <end position="86"/>
    </location>
</feature>
<keyword evidence="7" id="KW-0131">Cell cycle</keyword>
<evidence type="ECO:0000256" key="3">
    <source>
        <dbReference type="ARBA" id="ARBA00022960"/>
    </source>
</evidence>
<dbReference type="GO" id="GO:0032153">
    <property type="term" value="C:cell division site"/>
    <property type="evidence" value="ECO:0007669"/>
    <property type="project" value="TreeGrafter"/>
</dbReference>
<comment type="subcellular location">
    <subcellularLocation>
        <location evidence="1">Membrane</location>
        <topology evidence="1">Multi-pass membrane protein</topology>
    </subcellularLocation>
</comment>
<feature type="transmembrane region" description="Helical" evidence="6">
    <location>
        <begin position="41"/>
        <end position="57"/>
    </location>
</feature>
<dbReference type="GO" id="GO:0015648">
    <property type="term" value="F:lipid-linked peptidoglycan transporter activity"/>
    <property type="evidence" value="ECO:0007669"/>
    <property type="project" value="TreeGrafter"/>
</dbReference>
<dbReference type="Proteomes" id="UP000095492">
    <property type="component" value="Unassembled WGS sequence"/>
</dbReference>
<dbReference type="GO" id="GO:0008360">
    <property type="term" value="P:regulation of cell shape"/>
    <property type="evidence" value="ECO:0007669"/>
    <property type="project" value="UniProtKB-KW"/>
</dbReference>
<dbReference type="AlphaFoldDB" id="A0A173VBS2"/>
<feature type="transmembrane region" description="Helical" evidence="6">
    <location>
        <begin position="344"/>
        <end position="364"/>
    </location>
</feature>
<dbReference type="EMBL" id="CYYA01000025">
    <property type="protein sequence ID" value="CUN24136.1"/>
    <property type="molecule type" value="Genomic_DNA"/>
</dbReference>
<feature type="transmembrane region" description="Helical" evidence="6">
    <location>
        <begin position="308"/>
        <end position="332"/>
    </location>
</feature>
<accession>A0A173VBS2</accession>
<evidence type="ECO:0000256" key="6">
    <source>
        <dbReference type="SAM" id="Phobius"/>
    </source>
</evidence>
<evidence type="ECO:0000313" key="7">
    <source>
        <dbReference type="EMBL" id="CUN24136.1"/>
    </source>
</evidence>
<dbReference type="GeneID" id="42787520"/>
<dbReference type="GO" id="GO:0005886">
    <property type="term" value="C:plasma membrane"/>
    <property type="evidence" value="ECO:0007669"/>
    <property type="project" value="TreeGrafter"/>
</dbReference>
<feature type="transmembrane region" description="Helical" evidence="6">
    <location>
        <begin position="132"/>
        <end position="149"/>
    </location>
</feature>
<evidence type="ECO:0000313" key="8">
    <source>
        <dbReference type="EMBL" id="MSD15703.1"/>
    </source>
</evidence>
<protein>
    <submittedName>
        <fullName evidence="7">Cell division protein FtsW</fullName>
    </submittedName>
    <submittedName>
        <fullName evidence="8">Rod shape-determining protein RodA</fullName>
    </submittedName>
</protein>
<dbReference type="STRING" id="39490.ERS852448_02707"/>
<evidence type="ECO:0000313" key="9">
    <source>
        <dbReference type="Proteomes" id="UP000095492"/>
    </source>
</evidence>
<name>A0A173VBS2_EUBRA</name>
<keyword evidence="7" id="KW-0132">Cell division</keyword>
<organism evidence="7 9">
    <name type="scientific">Eubacterium ramulus</name>
    <dbReference type="NCBI Taxonomy" id="39490"/>
    <lineage>
        <taxon>Bacteria</taxon>
        <taxon>Bacillati</taxon>
        <taxon>Bacillota</taxon>
        <taxon>Clostridia</taxon>
        <taxon>Eubacteriales</taxon>
        <taxon>Eubacteriaceae</taxon>
        <taxon>Eubacterium</taxon>
    </lineage>
</organism>
<keyword evidence="3" id="KW-0133">Cell shape</keyword>
<keyword evidence="5 6" id="KW-0472">Membrane</keyword>
<dbReference type="Pfam" id="PF01098">
    <property type="entry name" value="FTSW_RODA_SPOVE"/>
    <property type="match status" value="1"/>
</dbReference>
<feature type="transmembrane region" description="Helical" evidence="6">
    <location>
        <begin position="106"/>
        <end position="125"/>
    </location>
</feature>
<feature type="transmembrane region" description="Helical" evidence="6">
    <location>
        <begin position="275"/>
        <end position="296"/>
    </location>
</feature>
<evidence type="ECO:0000256" key="2">
    <source>
        <dbReference type="ARBA" id="ARBA00022692"/>
    </source>
</evidence>
<evidence type="ECO:0000256" key="4">
    <source>
        <dbReference type="ARBA" id="ARBA00022989"/>
    </source>
</evidence>
<sequence>MFKQYKLKNYRFRLIAYVVILCIIGVMVVGSAKPSVQNKQIVGLIGGLIAMVIISLIDYNTILKFRRPIYLLAVVLLAVIFIPGVGDNTGGATRWIQVTSSFKFQPSEFCKILLIVFFAGFFMKYQDQLNTWKTLAFSLILAGIPLLLIVKEPDLSTTIATTMIFITLLFVAGLSYKIVAGVLALGVPTSIIGIILILKHALPLNEYQYKRIYSWLQPSKYADDAYQQQNSIMAIGSGQLWGKGLNNSSIASMKNGNFISEPQTDFIFAVVGEELGFIGCVIVIVLLLLIVFECILIAKNAKDLGGRLICCGMAALIGFQSFINICVTTGLMPNTGLPLPFVSYGLTSLMSLFIGLGLVLNVGLQARKYHGLGDIE</sequence>
<feature type="transmembrane region" description="Helical" evidence="6">
    <location>
        <begin position="155"/>
        <end position="171"/>
    </location>
</feature>
<dbReference type="OrthoDB" id="9812661at2"/>
<keyword evidence="4 6" id="KW-1133">Transmembrane helix</keyword>